<feature type="region of interest" description="Disordered" evidence="3">
    <location>
        <begin position="155"/>
        <end position="247"/>
    </location>
</feature>
<dbReference type="SUPFAM" id="SSF54928">
    <property type="entry name" value="RNA-binding domain, RBD"/>
    <property type="match status" value="1"/>
</dbReference>
<dbReference type="PANTHER" id="PTHR48024:SF56">
    <property type="entry name" value="HETEROGENEOUS NUCLEAR RIBONUCLEOPROTEIN A0"/>
    <property type="match status" value="1"/>
</dbReference>
<dbReference type="InterPro" id="IPR050886">
    <property type="entry name" value="RNA-binding_reg"/>
</dbReference>
<sequence>MLVLLCFPYVNHDWLYFRFSPLPFHRGSSAPIDTGSGPGPLRHYPQPRPSSGLPLPDGSGSVAGDNPSKVFIGGVPTSVDNGQLQEVMSQYGSVVDCIIMTDRMTGRPRGFAYCTYTTPEEAQAACNGGSNNSIDGHWLDVKPATRDPAICGPGRSSSRGGPPMDHHDHNRHQFGYQARGFGSPYGQSRGEGSFGRDGRYDMAYNNQGMYPYPQQYPTRTPYGMPQQQQTSPYPPQQQQPQYRASPY</sequence>
<dbReference type="InterPro" id="IPR035979">
    <property type="entry name" value="RBD_domain_sf"/>
</dbReference>
<dbReference type="Proteomes" id="UP000574390">
    <property type="component" value="Unassembled WGS sequence"/>
</dbReference>
<dbReference type="GO" id="GO:0005634">
    <property type="term" value="C:nucleus"/>
    <property type="evidence" value="ECO:0007669"/>
    <property type="project" value="TreeGrafter"/>
</dbReference>
<protein>
    <recommendedName>
        <fullName evidence="4">RRM domain-containing protein</fullName>
    </recommendedName>
</protein>
<dbReference type="PROSITE" id="PS50102">
    <property type="entry name" value="RRM"/>
    <property type="match status" value="1"/>
</dbReference>
<evidence type="ECO:0000256" key="1">
    <source>
        <dbReference type="ARBA" id="ARBA00022884"/>
    </source>
</evidence>
<dbReference type="InterPro" id="IPR000504">
    <property type="entry name" value="RRM_dom"/>
</dbReference>
<dbReference type="EMBL" id="JABANM010001637">
    <property type="protein sequence ID" value="KAF4753928.1"/>
    <property type="molecule type" value="Genomic_DNA"/>
</dbReference>
<comment type="caution">
    <text evidence="5">The sequence shown here is derived from an EMBL/GenBank/DDBJ whole genome shotgun (WGS) entry which is preliminary data.</text>
</comment>
<dbReference type="Gene3D" id="3.30.70.330">
    <property type="match status" value="1"/>
</dbReference>
<feature type="compositionally biased region" description="Low complexity" evidence="3">
    <location>
        <begin position="210"/>
        <end position="231"/>
    </location>
</feature>
<evidence type="ECO:0000313" key="6">
    <source>
        <dbReference type="Proteomes" id="UP000574390"/>
    </source>
</evidence>
<proteinExistence type="predicted"/>
<evidence type="ECO:0000313" key="5">
    <source>
        <dbReference type="EMBL" id="KAF4753928.1"/>
    </source>
</evidence>
<keyword evidence="1 2" id="KW-0694">RNA-binding</keyword>
<evidence type="ECO:0000256" key="3">
    <source>
        <dbReference type="SAM" id="MobiDB-lite"/>
    </source>
</evidence>
<evidence type="ECO:0000256" key="2">
    <source>
        <dbReference type="PROSITE-ProRule" id="PRU00176"/>
    </source>
</evidence>
<feature type="domain" description="RRM" evidence="4">
    <location>
        <begin position="68"/>
        <end position="146"/>
    </location>
</feature>
<dbReference type="AlphaFoldDB" id="A0A7J6U941"/>
<organism evidence="5 6">
    <name type="scientific">Perkinsus olseni</name>
    <name type="common">Perkinsus atlanticus</name>
    <dbReference type="NCBI Taxonomy" id="32597"/>
    <lineage>
        <taxon>Eukaryota</taxon>
        <taxon>Sar</taxon>
        <taxon>Alveolata</taxon>
        <taxon>Perkinsozoa</taxon>
        <taxon>Perkinsea</taxon>
        <taxon>Perkinsida</taxon>
        <taxon>Perkinsidae</taxon>
        <taxon>Perkinsus</taxon>
    </lineage>
</organism>
<feature type="compositionally biased region" description="Low complexity" evidence="3">
    <location>
        <begin position="49"/>
        <end position="60"/>
    </location>
</feature>
<dbReference type="GO" id="GO:0003723">
    <property type="term" value="F:RNA binding"/>
    <property type="evidence" value="ECO:0007669"/>
    <property type="project" value="UniProtKB-UniRule"/>
</dbReference>
<feature type="region of interest" description="Disordered" evidence="3">
    <location>
        <begin position="30"/>
        <end position="66"/>
    </location>
</feature>
<dbReference type="Pfam" id="PF00076">
    <property type="entry name" value="RRM_1"/>
    <property type="match status" value="1"/>
</dbReference>
<accession>A0A7J6U941</accession>
<dbReference type="PANTHER" id="PTHR48024">
    <property type="entry name" value="GEO13361P1-RELATED"/>
    <property type="match status" value="1"/>
</dbReference>
<name>A0A7J6U941_PEROL</name>
<evidence type="ECO:0000259" key="4">
    <source>
        <dbReference type="PROSITE" id="PS50102"/>
    </source>
</evidence>
<reference evidence="5 6" key="1">
    <citation type="submission" date="2020-04" db="EMBL/GenBank/DDBJ databases">
        <title>Perkinsus olseni comparative genomics.</title>
        <authorList>
            <person name="Bogema D.R."/>
        </authorList>
    </citation>
    <scope>NUCLEOTIDE SEQUENCE [LARGE SCALE GENOMIC DNA]</scope>
    <source>
        <strain evidence="5">ATCC PRA-205</strain>
    </source>
</reference>
<dbReference type="SMART" id="SM00360">
    <property type="entry name" value="RRM"/>
    <property type="match status" value="1"/>
</dbReference>
<gene>
    <name evidence="5" type="ORF">FOZ62_007732</name>
</gene>
<dbReference type="InterPro" id="IPR012677">
    <property type="entry name" value="Nucleotide-bd_a/b_plait_sf"/>
</dbReference>